<organism evidence="1 2">
    <name type="scientific">Hyalangium minutum</name>
    <dbReference type="NCBI Taxonomy" id="394096"/>
    <lineage>
        <taxon>Bacteria</taxon>
        <taxon>Pseudomonadati</taxon>
        <taxon>Myxococcota</taxon>
        <taxon>Myxococcia</taxon>
        <taxon>Myxococcales</taxon>
        <taxon>Cystobacterineae</taxon>
        <taxon>Archangiaceae</taxon>
        <taxon>Hyalangium</taxon>
    </lineage>
</organism>
<comment type="caution">
    <text evidence="1">The sequence shown here is derived from an EMBL/GenBank/DDBJ whole genome shotgun (WGS) entry which is preliminary data.</text>
</comment>
<proteinExistence type="predicted"/>
<dbReference type="STRING" id="394096.DB31_1352"/>
<gene>
    <name evidence="1" type="ORF">DB31_1352</name>
</gene>
<name>A0A085WC23_9BACT</name>
<dbReference type="EMBL" id="JMCB01000012">
    <property type="protein sequence ID" value="KFE65236.1"/>
    <property type="molecule type" value="Genomic_DNA"/>
</dbReference>
<accession>A0A085WC23</accession>
<evidence type="ECO:0000313" key="2">
    <source>
        <dbReference type="Proteomes" id="UP000028725"/>
    </source>
</evidence>
<dbReference type="Proteomes" id="UP000028725">
    <property type="component" value="Unassembled WGS sequence"/>
</dbReference>
<protein>
    <submittedName>
        <fullName evidence="1">Uncharacterized protein</fullName>
    </submittedName>
</protein>
<keyword evidence="2" id="KW-1185">Reference proteome</keyword>
<evidence type="ECO:0000313" key="1">
    <source>
        <dbReference type="EMBL" id="KFE65236.1"/>
    </source>
</evidence>
<dbReference type="RefSeq" id="WP_044193044.1">
    <property type="nucleotide sequence ID" value="NZ_JMCB01000012.1"/>
</dbReference>
<reference evidence="1 2" key="1">
    <citation type="submission" date="2014-04" db="EMBL/GenBank/DDBJ databases">
        <title>Genome assembly of Hyalangium minutum DSM 14724.</title>
        <authorList>
            <person name="Sharma G."/>
            <person name="Subramanian S."/>
        </authorList>
    </citation>
    <scope>NUCLEOTIDE SEQUENCE [LARGE SCALE GENOMIC DNA]</scope>
    <source>
        <strain evidence="1 2">DSM 14724</strain>
    </source>
</reference>
<dbReference type="AlphaFoldDB" id="A0A085WC23"/>
<sequence length="141" mass="15867">MYMFKPEDIPANLPQEVKTLLMALKPEPPELIERRQRLIAELTSQAASATGPLQQLLSSVREVFLAMQPEMPFKASLSEDFNRALQRYTQEPNALNPPPPLLTECMNYLHDRVQSMGLSYMLEKTRAASAQPAAPEKRAGE</sequence>